<dbReference type="AlphaFoldDB" id="A0A0C9W7X5"/>
<organism evidence="1 2">
    <name type="scientific">Hydnomerulius pinastri MD-312</name>
    <dbReference type="NCBI Taxonomy" id="994086"/>
    <lineage>
        <taxon>Eukaryota</taxon>
        <taxon>Fungi</taxon>
        <taxon>Dikarya</taxon>
        <taxon>Basidiomycota</taxon>
        <taxon>Agaricomycotina</taxon>
        <taxon>Agaricomycetes</taxon>
        <taxon>Agaricomycetidae</taxon>
        <taxon>Boletales</taxon>
        <taxon>Boletales incertae sedis</taxon>
        <taxon>Leucogyrophana</taxon>
    </lineage>
</organism>
<evidence type="ECO:0000313" key="1">
    <source>
        <dbReference type="EMBL" id="KIJ58627.1"/>
    </source>
</evidence>
<dbReference type="Pfam" id="PF18759">
    <property type="entry name" value="Plavaka"/>
    <property type="match status" value="1"/>
</dbReference>
<dbReference type="Proteomes" id="UP000053820">
    <property type="component" value="Unassembled WGS sequence"/>
</dbReference>
<dbReference type="HOGENOM" id="CLU_170045_1_1_1"/>
<proteinExistence type="predicted"/>
<reference evidence="1 2" key="1">
    <citation type="submission" date="2014-04" db="EMBL/GenBank/DDBJ databases">
        <title>Evolutionary Origins and Diversification of the Mycorrhizal Mutualists.</title>
        <authorList>
            <consortium name="DOE Joint Genome Institute"/>
            <consortium name="Mycorrhizal Genomics Consortium"/>
            <person name="Kohler A."/>
            <person name="Kuo A."/>
            <person name="Nagy L.G."/>
            <person name="Floudas D."/>
            <person name="Copeland A."/>
            <person name="Barry K.W."/>
            <person name="Cichocki N."/>
            <person name="Veneault-Fourrey C."/>
            <person name="LaButti K."/>
            <person name="Lindquist E.A."/>
            <person name="Lipzen A."/>
            <person name="Lundell T."/>
            <person name="Morin E."/>
            <person name="Murat C."/>
            <person name="Riley R."/>
            <person name="Ohm R."/>
            <person name="Sun H."/>
            <person name="Tunlid A."/>
            <person name="Henrissat B."/>
            <person name="Grigoriev I.V."/>
            <person name="Hibbett D.S."/>
            <person name="Martin F."/>
        </authorList>
    </citation>
    <scope>NUCLEOTIDE SEQUENCE [LARGE SCALE GENOMIC DNA]</scope>
    <source>
        <strain evidence="1 2">MD-312</strain>
    </source>
</reference>
<evidence type="ECO:0000313" key="2">
    <source>
        <dbReference type="Proteomes" id="UP000053820"/>
    </source>
</evidence>
<feature type="non-terminal residue" evidence="1">
    <location>
        <position position="1"/>
    </location>
</feature>
<feature type="non-terminal residue" evidence="1">
    <location>
        <position position="93"/>
    </location>
</feature>
<gene>
    <name evidence="1" type="ORF">HYDPIDRAFT_49315</name>
</gene>
<name>A0A0C9W7X5_9AGAM</name>
<dbReference type="EMBL" id="KN839921">
    <property type="protein sequence ID" value="KIJ58627.1"/>
    <property type="molecule type" value="Genomic_DNA"/>
</dbReference>
<protein>
    <submittedName>
        <fullName evidence="1">Unplaced genomic scaffold scaffold_87, whole genome shotgun sequence</fullName>
    </submittedName>
</protein>
<keyword evidence="2" id="KW-1185">Reference proteome</keyword>
<dbReference type="OrthoDB" id="3208495at2759"/>
<sequence>DVLTHCKRELFHGVWKVLMDDEFIDAYRNGIVVKCYDGVERRVFPRIFTYSADYPEKVLLATIRDKGNCPCPRCVIPKTDFGRLGLLSDASAR</sequence>
<dbReference type="InterPro" id="IPR041078">
    <property type="entry name" value="Plavaka"/>
</dbReference>
<accession>A0A0C9W7X5</accession>